<dbReference type="InterPro" id="IPR002686">
    <property type="entry name" value="Transposase_17"/>
</dbReference>
<evidence type="ECO:0000259" key="1">
    <source>
        <dbReference type="SMART" id="SM01321"/>
    </source>
</evidence>
<dbReference type="AlphaFoldDB" id="A0A934REK5"/>
<feature type="domain" description="Transposase IS200-like" evidence="1">
    <location>
        <begin position="9"/>
        <end position="126"/>
    </location>
</feature>
<evidence type="ECO:0000313" key="2">
    <source>
        <dbReference type="EMBL" id="MBK1829075.1"/>
    </source>
</evidence>
<dbReference type="SMART" id="SM01321">
    <property type="entry name" value="Y1_Tnp"/>
    <property type="match status" value="1"/>
</dbReference>
<dbReference type="Pfam" id="PF01797">
    <property type="entry name" value="Y1_Tnp"/>
    <property type="match status" value="1"/>
</dbReference>
<dbReference type="Proteomes" id="UP000658278">
    <property type="component" value="Unassembled WGS sequence"/>
</dbReference>
<name>A0A934REK5_9BACT</name>
<reference evidence="2" key="1">
    <citation type="submission" date="2021-01" db="EMBL/GenBank/DDBJ databases">
        <title>Modified the classification status of verrucomicrobia.</title>
        <authorList>
            <person name="Feng X."/>
        </authorList>
    </citation>
    <scope>NUCLEOTIDE SEQUENCE</scope>
    <source>
        <strain evidence="2">KCTC 22201</strain>
    </source>
</reference>
<dbReference type="PANTHER" id="PTHR34322:SF2">
    <property type="entry name" value="TRANSPOSASE IS200-LIKE DOMAIN-CONTAINING PROTEIN"/>
    <property type="match status" value="1"/>
</dbReference>
<dbReference type="EMBL" id="JAENII010000042">
    <property type="protein sequence ID" value="MBK1829075.1"/>
    <property type="molecule type" value="Genomic_DNA"/>
</dbReference>
<gene>
    <name evidence="2" type="ORF">JIN81_18735</name>
</gene>
<protein>
    <submittedName>
        <fullName evidence="2">Transposase</fullName>
    </submittedName>
</protein>
<dbReference type="InterPro" id="IPR036515">
    <property type="entry name" value="Transposase_17_sf"/>
</dbReference>
<organism evidence="2 3">
    <name type="scientific">Haloferula rosea</name>
    <dbReference type="NCBI Taxonomy" id="490093"/>
    <lineage>
        <taxon>Bacteria</taxon>
        <taxon>Pseudomonadati</taxon>
        <taxon>Verrucomicrobiota</taxon>
        <taxon>Verrucomicrobiia</taxon>
        <taxon>Verrucomicrobiales</taxon>
        <taxon>Verrucomicrobiaceae</taxon>
        <taxon>Haloferula</taxon>
    </lineage>
</organism>
<keyword evidence="3" id="KW-1185">Reference proteome</keyword>
<dbReference type="GO" id="GO:0003677">
    <property type="term" value="F:DNA binding"/>
    <property type="evidence" value="ECO:0007669"/>
    <property type="project" value="InterPro"/>
</dbReference>
<dbReference type="Gene3D" id="3.30.70.1290">
    <property type="entry name" value="Transposase IS200-like"/>
    <property type="match status" value="1"/>
</dbReference>
<dbReference type="SUPFAM" id="SSF143422">
    <property type="entry name" value="Transposase IS200-like"/>
    <property type="match status" value="1"/>
</dbReference>
<dbReference type="GO" id="GO:0006313">
    <property type="term" value="P:DNA transposition"/>
    <property type="evidence" value="ECO:0007669"/>
    <property type="project" value="InterPro"/>
</dbReference>
<dbReference type="PANTHER" id="PTHR34322">
    <property type="entry name" value="TRANSPOSASE, Y1_TNP DOMAIN-CONTAINING"/>
    <property type="match status" value="1"/>
</dbReference>
<dbReference type="GO" id="GO:0004803">
    <property type="term" value="F:transposase activity"/>
    <property type="evidence" value="ECO:0007669"/>
    <property type="project" value="InterPro"/>
</dbReference>
<sequence length="337" mass="38388">MARPLRYEASGAIYHVMARGEGGKDVFEDEVDRTVWLKRLEEVCGSYGWRVHAWVMMGNHFHLLLETPEANLVAGMKWFMGVFSQGWNRRRKRLGHVFQGRYKAVVVNGEGSGEYFRIVADYIHLNPVRIGWVGGGSRKKLKSWRWSSFPNYAGRKSPDWLVTDRVLEAFALAEGRRGMKAYERYLEERAKDQEGTLSDDSLKALRRGWYLGEKSFGKKLLAKLKPEVAERRRKGSLRGEAARAHDVAEAERLVKTGLKAMGLPGKAEKLVGRGKWLEEKSLLATLIRKRTGVRNRWIADRLGMGHEGNVTVALRRVRESKALTRQLGKLEKELGLG</sequence>
<evidence type="ECO:0000313" key="3">
    <source>
        <dbReference type="Proteomes" id="UP000658278"/>
    </source>
</evidence>
<dbReference type="RefSeq" id="WP_200283610.1">
    <property type="nucleotide sequence ID" value="NZ_JAENII010000042.1"/>
</dbReference>
<comment type="caution">
    <text evidence="2">The sequence shown here is derived from an EMBL/GenBank/DDBJ whole genome shotgun (WGS) entry which is preliminary data.</text>
</comment>
<proteinExistence type="predicted"/>
<accession>A0A934REK5</accession>